<dbReference type="Pfam" id="PF22671">
    <property type="entry name" value="Gp18_domIII_N"/>
    <property type="match status" value="1"/>
</dbReference>
<feature type="domain" description="Tail sheath protein C-terminal" evidence="4">
    <location>
        <begin position="331"/>
        <end position="431"/>
    </location>
</feature>
<evidence type="ECO:0000313" key="6">
    <source>
        <dbReference type="EMBL" id="MDW2799371.1"/>
    </source>
</evidence>
<sequence>MLGGGNFKIQNKVFPGAYINFINRTASGAAMGDRGTAAIPLRLSWGPEKQTFEVTAEEFQNNSKELFGYSYDAEEMLPVRELFQNLKKGIFYRLNSGVQASCDYGTARFSGERGNSLMLVISKNVDENFKYDVRVLFDGREVDAQTVSEASELKDNRYVLFKKDGTLAENAGLTFTGGTDGSDITGEDYSEFLSAVESGSFQILCCPSQEESVKALFAAFTKRMRDEVGVKFQTVLHQYTKADHEGIISVENEAEESAAGLVYWVAGAEAACEINKTIENRKYNGEYTVKIPYTQAQLADAMKAGKFLFHKVGSEIRVLTDINTFVTYTDEKGEDFSNNQTVRVLDQIGNDIAELFSSRYLGKMPNDNGGRISLWNDIVTYGKQLVVLRAIDDFDTEAVTVDKGDGKRSVLVNFPVQPVNCMSILYMTVVVS</sequence>
<evidence type="ECO:0000313" key="7">
    <source>
        <dbReference type="Proteomes" id="UP001276854"/>
    </source>
</evidence>
<dbReference type="Proteomes" id="UP001276854">
    <property type="component" value="Unassembled WGS sequence"/>
</dbReference>
<reference evidence="6 7" key="1">
    <citation type="submission" date="2023-10" db="EMBL/GenBank/DDBJ databases">
        <title>A novel Glycoside Hydrolase 43-Like Enzyme from Clostrdium boliviensis is an Endo-xylanase, and a Candidate for Xylooligosaccharides Production from Different Xylan Substrates.</title>
        <authorList>
            <person name="Alvarez M.T."/>
            <person name="Rocabado-Villegas L.R."/>
            <person name="Salas-Veizaga D.M."/>
            <person name="Linares-Pasten J.A."/>
            <person name="Gudmundsdottir E.E."/>
            <person name="Hreggvidsson G.O."/>
            <person name="Adlercreutz P."/>
            <person name="Nordberg Karlsson E."/>
        </authorList>
    </citation>
    <scope>NUCLEOTIDE SEQUENCE [LARGE SCALE GENOMIC DNA]</scope>
    <source>
        <strain evidence="6 7">E-1</strain>
    </source>
</reference>
<dbReference type="Pfam" id="PF17481">
    <property type="entry name" value="Phage_sheath_domII"/>
    <property type="match status" value="1"/>
</dbReference>
<dbReference type="Gene3D" id="3.30.1370.220">
    <property type="match status" value="1"/>
</dbReference>
<gene>
    <name evidence="6" type="ORF">RZO55_17490</name>
</gene>
<organism evidence="6 7">
    <name type="scientific">Clostridium boliviensis</name>
    <dbReference type="NCBI Taxonomy" id="318465"/>
    <lineage>
        <taxon>Bacteria</taxon>
        <taxon>Bacillati</taxon>
        <taxon>Bacillota</taxon>
        <taxon>Clostridia</taxon>
        <taxon>Eubacteriales</taxon>
        <taxon>Clostridiaceae</taxon>
        <taxon>Clostridium</taxon>
    </lineage>
</organism>
<evidence type="ECO:0000259" key="3">
    <source>
        <dbReference type="Pfam" id="PF17481"/>
    </source>
</evidence>
<comment type="caution">
    <text evidence="6">The sequence shown here is derived from an EMBL/GenBank/DDBJ whole genome shotgun (WGS) entry which is preliminary data.</text>
</comment>
<name>A0ABU4GP31_9CLOT</name>
<dbReference type="Gene3D" id="3.30.1490.360">
    <property type="match status" value="1"/>
</dbReference>
<evidence type="ECO:0000259" key="2">
    <source>
        <dbReference type="Pfam" id="PF04984"/>
    </source>
</evidence>
<dbReference type="Pfam" id="PF04984">
    <property type="entry name" value="Phage_sheath_1"/>
    <property type="match status" value="1"/>
</dbReference>
<feature type="domain" description="Phage tail sheath protein-like beta-sandwich" evidence="3">
    <location>
        <begin position="103"/>
        <end position="180"/>
    </location>
</feature>
<dbReference type="Gene3D" id="3.30.360.90">
    <property type="match status" value="1"/>
</dbReference>
<dbReference type="EMBL" id="JAWONS010000252">
    <property type="protein sequence ID" value="MDW2799371.1"/>
    <property type="molecule type" value="Genomic_DNA"/>
</dbReference>
<evidence type="ECO:0000256" key="1">
    <source>
        <dbReference type="ARBA" id="ARBA00008005"/>
    </source>
</evidence>
<feature type="domain" description="Tail sheath protein Gp18-like" evidence="5">
    <location>
        <begin position="34"/>
        <end position="93"/>
    </location>
</feature>
<keyword evidence="7" id="KW-1185">Reference proteome</keyword>
<evidence type="ECO:0000259" key="4">
    <source>
        <dbReference type="Pfam" id="PF17482"/>
    </source>
</evidence>
<dbReference type="InterPro" id="IPR054564">
    <property type="entry name" value="Gp18_domIII_N"/>
</dbReference>
<feature type="domain" description="Tail sheath protein subtilisin-like" evidence="2">
    <location>
        <begin position="184"/>
        <end position="324"/>
    </location>
</feature>
<proteinExistence type="inferred from homology"/>
<accession>A0ABU4GP31</accession>
<dbReference type="InterPro" id="IPR020287">
    <property type="entry name" value="Tail_sheath_C"/>
</dbReference>
<comment type="similarity">
    <text evidence="1">Belongs to the myoviridae tail sheath protein family.</text>
</comment>
<protein>
    <submittedName>
        <fullName evidence="6">Phage tail sheath family protein</fullName>
    </submittedName>
</protein>
<dbReference type="RefSeq" id="WP_318065566.1">
    <property type="nucleotide sequence ID" value="NZ_JAWONS010000252.1"/>
</dbReference>
<dbReference type="InterPro" id="IPR035089">
    <property type="entry name" value="Phage_sheath_subtilisin"/>
</dbReference>
<evidence type="ECO:0000259" key="5">
    <source>
        <dbReference type="Pfam" id="PF22671"/>
    </source>
</evidence>
<dbReference type="Gene3D" id="3.40.50.11790">
    <property type="match status" value="1"/>
</dbReference>
<dbReference type="InterPro" id="IPR035326">
    <property type="entry name" value="Beta_sandwich_Seath"/>
</dbReference>
<dbReference type="Pfam" id="PF17482">
    <property type="entry name" value="Phage_sheath_1C"/>
    <property type="match status" value="1"/>
</dbReference>
<dbReference type="Gene3D" id="2.60.40.4290">
    <property type="match status" value="1"/>
</dbReference>